<keyword evidence="1" id="KW-0812">Transmembrane</keyword>
<evidence type="ECO:0000313" key="2">
    <source>
        <dbReference type="EMBL" id="MBC6466011.1"/>
    </source>
</evidence>
<organism evidence="2 3">
    <name type="scientific">Actinomadura alba</name>
    <dbReference type="NCBI Taxonomy" id="406431"/>
    <lineage>
        <taxon>Bacteria</taxon>
        <taxon>Bacillati</taxon>
        <taxon>Actinomycetota</taxon>
        <taxon>Actinomycetes</taxon>
        <taxon>Streptosporangiales</taxon>
        <taxon>Thermomonosporaceae</taxon>
        <taxon>Actinomadura</taxon>
    </lineage>
</organism>
<feature type="transmembrane region" description="Helical" evidence="1">
    <location>
        <begin position="49"/>
        <end position="69"/>
    </location>
</feature>
<dbReference type="EMBL" id="JABVEC010000006">
    <property type="protein sequence ID" value="MBC6466011.1"/>
    <property type="molecule type" value="Genomic_DNA"/>
</dbReference>
<gene>
    <name evidence="2" type="ORF">HKK74_10940</name>
</gene>
<comment type="caution">
    <text evidence="2">The sequence shown here is derived from an EMBL/GenBank/DDBJ whole genome shotgun (WGS) entry which is preliminary data.</text>
</comment>
<evidence type="ECO:0000256" key="1">
    <source>
        <dbReference type="SAM" id="Phobius"/>
    </source>
</evidence>
<dbReference type="NCBIfam" id="NF038083">
    <property type="entry name" value="CU044_5270_fam"/>
    <property type="match status" value="1"/>
</dbReference>
<proteinExistence type="predicted"/>
<keyword evidence="1" id="KW-0472">Membrane</keyword>
<dbReference type="RefSeq" id="WP_187243018.1">
    <property type="nucleotide sequence ID" value="NZ_BAAAOK010000028.1"/>
</dbReference>
<protein>
    <submittedName>
        <fullName evidence="2">CU044_5270 family protein</fullName>
    </submittedName>
</protein>
<dbReference type="InterPro" id="IPR047789">
    <property type="entry name" value="CU044_5270-like"/>
</dbReference>
<sequence>MDDLQQVRDRHDALPDPAPETITQARARLTAHMRQVPSRKRSWRPAWRLGLAGAAATALLAAAVAVGVGTGGDRPGGQPPAQLRPVANAQDLASNAAIKAAAQHDPMPKPHQWAYSKTLSAQTNEDGGDWLRGTPKVKHTWEMWHRIDDWGFADYPDGKLKLHKGSERRVSYQDIFSLPQDPDALLAEVYKRVTAGGTREPLPGAGSGITKPGAMGDEERNMYAFFYIHASMWDTVLPAKLRAAMYGALAKIPGVGYEARAVDLAKRPGVTFYRLQNGYQRDEIFIDPNTYEYLGARSIVVKDHKEMGVNVKKGDIISWASLLKAVIVDRPGQRP</sequence>
<keyword evidence="1" id="KW-1133">Transmembrane helix</keyword>
<dbReference type="Proteomes" id="UP000805614">
    <property type="component" value="Unassembled WGS sequence"/>
</dbReference>
<reference evidence="2 3" key="1">
    <citation type="submission" date="2020-06" db="EMBL/GenBank/DDBJ databases">
        <title>Actinomadura xiongansis sp. nov., isolated from soil of Baiyangdian.</title>
        <authorList>
            <person name="Zhang X."/>
        </authorList>
    </citation>
    <scope>NUCLEOTIDE SEQUENCE [LARGE SCALE GENOMIC DNA]</scope>
    <source>
        <strain evidence="2 3">HBUM206468</strain>
    </source>
</reference>
<keyword evidence="3" id="KW-1185">Reference proteome</keyword>
<evidence type="ECO:0000313" key="3">
    <source>
        <dbReference type="Proteomes" id="UP000805614"/>
    </source>
</evidence>
<accession>A0ABR7LMF3</accession>
<name>A0ABR7LMF3_9ACTN</name>